<evidence type="ECO:0000313" key="1">
    <source>
        <dbReference type="EMBL" id="JAD60784.1"/>
    </source>
</evidence>
<reference evidence="1" key="1">
    <citation type="submission" date="2014-09" db="EMBL/GenBank/DDBJ databases">
        <authorList>
            <person name="Magalhaes I.L.F."/>
            <person name="Oliveira U."/>
            <person name="Santos F.R."/>
            <person name="Vidigal T.H.D.A."/>
            <person name="Brescovit A.D."/>
            <person name="Santos A.J."/>
        </authorList>
    </citation>
    <scope>NUCLEOTIDE SEQUENCE</scope>
    <source>
        <tissue evidence="1">Shoot tissue taken approximately 20 cm above the soil surface</tissue>
    </source>
</reference>
<dbReference type="EMBL" id="GBRH01237111">
    <property type="protein sequence ID" value="JAD60784.1"/>
    <property type="molecule type" value="Transcribed_RNA"/>
</dbReference>
<proteinExistence type="predicted"/>
<name>A0A0A9B9X5_ARUDO</name>
<sequence>MIKTNLEHVRKMRSTASFHQRDQLVKYRVM</sequence>
<dbReference type="AlphaFoldDB" id="A0A0A9B9X5"/>
<organism evidence="1">
    <name type="scientific">Arundo donax</name>
    <name type="common">Giant reed</name>
    <name type="synonym">Donax arundinaceus</name>
    <dbReference type="NCBI Taxonomy" id="35708"/>
    <lineage>
        <taxon>Eukaryota</taxon>
        <taxon>Viridiplantae</taxon>
        <taxon>Streptophyta</taxon>
        <taxon>Embryophyta</taxon>
        <taxon>Tracheophyta</taxon>
        <taxon>Spermatophyta</taxon>
        <taxon>Magnoliopsida</taxon>
        <taxon>Liliopsida</taxon>
        <taxon>Poales</taxon>
        <taxon>Poaceae</taxon>
        <taxon>PACMAD clade</taxon>
        <taxon>Arundinoideae</taxon>
        <taxon>Arundineae</taxon>
        <taxon>Arundo</taxon>
    </lineage>
</organism>
<protein>
    <submittedName>
        <fullName evidence="1">Uncharacterized protein</fullName>
    </submittedName>
</protein>
<accession>A0A0A9B9X5</accession>
<reference evidence="1" key="2">
    <citation type="journal article" date="2015" name="Data Brief">
        <title>Shoot transcriptome of the giant reed, Arundo donax.</title>
        <authorList>
            <person name="Barrero R.A."/>
            <person name="Guerrero F.D."/>
            <person name="Moolhuijzen P."/>
            <person name="Goolsby J.A."/>
            <person name="Tidwell J."/>
            <person name="Bellgard S.E."/>
            <person name="Bellgard M.I."/>
        </authorList>
    </citation>
    <scope>NUCLEOTIDE SEQUENCE</scope>
    <source>
        <tissue evidence="1">Shoot tissue taken approximately 20 cm above the soil surface</tissue>
    </source>
</reference>